<keyword evidence="4" id="KW-0833">Ubl conjugation pathway</keyword>
<dbReference type="InterPro" id="IPR024977">
    <property type="entry name" value="Apc4-like_WD40_dom"/>
</dbReference>
<dbReference type="InterPro" id="IPR024789">
    <property type="entry name" value="APC4"/>
</dbReference>
<keyword evidence="5" id="KW-0131">Cell cycle</keyword>
<accession>A0A1D1YUT5</accession>
<dbReference type="SUPFAM" id="SSF50978">
    <property type="entry name" value="WD40 repeat-like"/>
    <property type="match status" value="1"/>
</dbReference>
<feature type="compositionally biased region" description="Acidic residues" evidence="6">
    <location>
        <begin position="55"/>
        <end position="67"/>
    </location>
</feature>
<organism evidence="9">
    <name type="scientific">Anthurium amnicola</name>
    <dbReference type="NCBI Taxonomy" id="1678845"/>
    <lineage>
        <taxon>Eukaryota</taxon>
        <taxon>Viridiplantae</taxon>
        <taxon>Streptophyta</taxon>
        <taxon>Embryophyta</taxon>
        <taxon>Tracheophyta</taxon>
        <taxon>Spermatophyta</taxon>
        <taxon>Magnoliopsida</taxon>
        <taxon>Liliopsida</taxon>
        <taxon>Araceae</taxon>
        <taxon>Pothoideae</taxon>
        <taxon>Potheae</taxon>
        <taxon>Anthurium</taxon>
    </lineage>
</organism>
<evidence type="ECO:0000256" key="2">
    <source>
        <dbReference type="ARBA" id="ARBA00022618"/>
    </source>
</evidence>
<reference evidence="9" key="1">
    <citation type="submission" date="2015-07" db="EMBL/GenBank/DDBJ databases">
        <title>Transcriptome Assembly of Anthurium amnicola.</title>
        <authorList>
            <person name="Suzuki J."/>
        </authorList>
    </citation>
    <scope>NUCLEOTIDE SEQUENCE</scope>
</reference>
<evidence type="ECO:0000313" key="9">
    <source>
        <dbReference type="EMBL" id="JAT58359.1"/>
    </source>
</evidence>
<dbReference type="Pfam" id="PF12896">
    <property type="entry name" value="ANAPC4"/>
    <property type="match status" value="1"/>
</dbReference>
<keyword evidence="2" id="KW-0132">Cell division</keyword>
<dbReference type="GO" id="GO:0005680">
    <property type="term" value="C:anaphase-promoting complex"/>
    <property type="evidence" value="ECO:0007669"/>
    <property type="project" value="InterPro"/>
</dbReference>
<dbReference type="Pfam" id="PF12894">
    <property type="entry name" value="ANAPC4_WD40"/>
    <property type="match status" value="1"/>
</dbReference>
<gene>
    <name evidence="9" type="primary">APC4_9</name>
    <name evidence="9" type="ORF">g.56898</name>
</gene>
<dbReference type="InterPro" id="IPR015943">
    <property type="entry name" value="WD40/YVTN_repeat-like_dom_sf"/>
</dbReference>
<feature type="region of interest" description="Disordered" evidence="6">
    <location>
        <begin position="1"/>
        <end position="67"/>
    </location>
</feature>
<evidence type="ECO:0000256" key="1">
    <source>
        <dbReference type="ARBA" id="ARBA00016067"/>
    </source>
</evidence>
<keyword evidence="3" id="KW-0498">Mitosis</keyword>
<evidence type="ECO:0000256" key="3">
    <source>
        <dbReference type="ARBA" id="ARBA00022776"/>
    </source>
</evidence>
<dbReference type="GO" id="GO:0031145">
    <property type="term" value="P:anaphase-promoting complex-dependent catabolic process"/>
    <property type="evidence" value="ECO:0007669"/>
    <property type="project" value="InterPro"/>
</dbReference>
<feature type="non-terminal residue" evidence="9">
    <location>
        <position position="1"/>
    </location>
</feature>
<feature type="domain" description="Anaphase-promoting complex subunit 4-like WD40" evidence="7">
    <location>
        <begin position="93"/>
        <end position="178"/>
    </location>
</feature>
<dbReference type="EMBL" id="GDJX01009577">
    <property type="protein sequence ID" value="JAT58359.1"/>
    <property type="molecule type" value="Transcribed_RNA"/>
</dbReference>
<evidence type="ECO:0000259" key="8">
    <source>
        <dbReference type="Pfam" id="PF12896"/>
    </source>
</evidence>
<dbReference type="Gene3D" id="2.130.10.10">
    <property type="entry name" value="YVTN repeat-like/Quinoprotein amine dehydrogenase"/>
    <property type="match status" value="1"/>
</dbReference>
<proteinExistence type="predicted"/>
<evidence type="ECO:0000256" key="6">
    <source>
        <dbReference type="SAM" id="MobiDB-lite"/>
    </source>
</evidence>
<dbReference type="GO" id="GO:0034399">
    <property type="term" value="C:nuclear periphery"/>
    <property type="evidence" value="ECO:0007669"/>
    <property type="project" value="TreeGrafter"/>
</dbReference>
<sequence length="848" mass="93910">SSSKGLVPCRPNAPLKPAPLPSSEFRPPTTFSSSSHPFSLPLHGGKPSTIREEDMNPGEEVEMETEEEPSAAATVPFQLQLDKPIPAQIKIAEWNPEKDLLAMVTEDSRILLHRFNWQRLWTVSPGKCISSLCWRPDGRTIAVGLEDGSIALHDVENGKLLRSVKSHNAAVICLNWEEDAQPIGIEDSCISFYEDRTPRFFPPAPRIPRMPGLSSGDAGLTDDHEDSFGELSHNSHKRFNVLCSGDKDGDVCFSIFGIFPIGKINMCNLAISIPSMDKSHTNRLMSAALHKLALSKNLCQLTVLTFGELAGDGAGDSFLHKQELVELKDKYLHLEDSPVGLHCLLLNTSIFRNRKNELYQVALQASSIEDLIEVVRASLSVMNKQWSDAMSTFHEKFNSLAPLIIDHGLDSSPQEEFLSLLLGARTSPPLHQFLVNSLCEAGLKRVSKAVDGAGKELHAIIREHLQPAAEIIGFRIGELKGLSRWRARYRNVGLDEKLIDNASEKAGMLLVQVERFLRVLAIVIHEFLNFFTWLMRCIKLLMSEPTALVSLPNSELIVTFLKFHYNCDPVSQLLEASEVNHDIEVDTDTMQRVEELVAFGGFLDTGCLRRTLAKEFGELEHSFKEAFSMPFATISKRICCEDFLPLYPVSSSHAVASLHAPTSVSYCEDGLADTYACRAPGHNLVDFICFKIPHDSLNMSNSIGITKGFTTHSGSTSSLEAVLIRIPNGYKCVDLSPYKDGQIVLLLNETIATSESPGRSFMIMFQTSDLPFVPISRSVHLNLWKSHELKAFAVDLHLGTGRLRSIPHSVSAPLAVSASRGVACIFTTRKRALVYILDEDEDEVTDTD</sequence>
<dbReference type="SMART" id="SM00320">
    <property type="entry name" value="WD40"/>
    <property type="match status" value="2"/>
</dbReference>
<protein>
    <recommendedName>
        <fullName evidence="1">Anaphase-promoting complex subunit 4</fullName>
    </recommendedName>
</protein>
<feature type="compositionally biased region" description="Low complexity" evidence="6">
    <location>
        <begin position="21"/>
        <end position="43"/>
    </location>
</feature>
<dbReference type="AlphaFoldDB" id="A0A1D1YUT5"/>
<dbReference type="GO" id="GO:0051301">
    <property type="term" value="P:cell division"/>
    <property type="evidence" value="ECO:0007669"/>
    <property type="project" value="UniProtKB-KW"/>
</dbReference>
<dbReference type="InterPro" id="IPR001680">
    <property type="entry name" value="WD40_rpt"/>
</dbReference>
<dbReference type="GO" id="GO:0070979">
    <property type="term" value="P:protein K11-linked ubiquitination"/>
    <property type="evidence" value="ECO:0007669"/>
    <property type="project" value="TreeGrafter"/>
</dbReference>
<name>A0A1D1YUT5_9ARAE</name>
<feature type="domain" description="Anaphase-promoting complex subunit 4 long" evidence="8">
    <location>
        <begin position="342"/>
        <end position="544"/>
    </location>
</feature>
<dbReference type="InterPro" id="IPR036322">
    <property type="entry name" value="WD40_repeat_dom_sf"/>
</dbReference>
<dbReference type="PANTHER" id="PTHR13260">
    <property type="entry name" value="ANAPHASE PROMOTING COMPLEX SUBUNIT 4 APC4"/>
    <property type="match status" value="1"/>
</dbReference>
<dbReference type="InterPro" id="IPR024790">
    <property type="entry name" value="APC4_long_dom"/>
</dbReference>
<evidence type="ECO:0000256" key="4">
    <source>
        <dbReference type="ARBA" id="ARBA00022786"/>
    </source>
</evidence>
<evidence type="ECO:0000259" key="7">
    <source>
        <dbReference type="Pfam" id="PF12894"/>
    </source>
</evidence>
<dbReference type="PANTHER" id="PTHR13260:SF0">
    <property type="entry name" value="ANAPHASE-PROMOTING COMPLEX SUBUNIT 4"/>
    <property type="match status" value="1"/>
</dbReference>
<evidence type="ECO:0000256" key="5">
    <source>
        <dbReference type="ARBA" id="ARBA00023306"/>
    </source>
</evidence>